<dbReference type="Gene3D" id="3.90.400.10">
    <property type="entry name" value="Oligo-1,6-glucosidase, Domain 2"/>
    <property type="match status" value="1"/>
</dbReference>
<dbReference type="SMART" id="SM00642">
    <property type="entry name" value="Aamy"/>
    <property type="match status" value="1"/>
</dbReference>
<keyword evidence="5" id="KW-1185">Reference proteome</keyword>
<dbReference type="PANTHER" id="PTHR10357">
    <property type="entry name" value="ALPHA-AMYLASE FAMILY MEMBER"/>
    <property type="match status" value="1"/>
</dbReference>
<comment type="similarity">
    <text evidence="1">Belongs to the glycosyl hydrolase 13 family.</text>
</comment>
<accession>A0A2R3J1I5</accession>
<proteinExistence type="inferred from homology"/>
<reference evidence="4 5" key="1">
    <citation type="submission" date="2018-02" db="EMBL/GenBank/DDBJ databases">
        <title>FDA/CDC Antimicrobial Resistant Isolate Bank Genome Sequencing.</title>
        <authorList>
            <person name="Benahmed F.H."/>
            <person name="Lutgring J.D."/>
            <person name="Yoo B."/>
            <person name="Machado M."/>
            <person name="Brown A."/>
            <person name="McAllister G."/>
            <person name="Perry A."/>
            <person name="Halpin A.L."/>
            <person name="Vavikolanu K."/>
            <person name="Ott S."/>
            <person name="Zhao X."/>
            <person name="Tallon L.J."/>
            <person name="Sadzewicz L."/>
            <person name="Aluvathingal J."/>
            <person name="Nadendla S."/>
            <person name="Voskania-kordi A."/>
            <person name="Simonyan V."/>
            <person name="Patel J."/>
            <person name="Shawar R.M."/>
        </authorList>
    </citation>
    <scope>NUCLEOTIDE SEQUENCE [LARGE SCALE GENOMIC DNA]</scope>
    <source>
        <strain evidence="4 5">AR_0356</strain>
    </source>
</reference>
<dbReference type="PANTHER" id="PTHR10357:SF179">
    <property type="entry name" value="NEUTRAL AND BASIC AMINO ACID TRANSPORT PROTEIN RBAT"/>
    <property type="match status" value="1"/>
</dbReference>
<gene>
    <name evidence="4" type="ORF">CSB93_4335</name>
</gene>
<dbReference type="Gene3D" id="3.20.20.80">
    <property type="entry name" value="Glycosidases"/>
    <property type="match status" value="1"/>
</dbReference>
<dbReference type="InterPro" id="IPR013780">
    <property type="entry name" value="Glyco_hydro_b"/>
</dbReference>
<evidence type="ECO:0000313" key="5">
    <source>
        <dbReference type="Proteomes" id="UP000238390"/>
    </source>
</evidence>
<evidence type="ECO:0000256" key="2">
    <source>
        <dbReference type="ARBA" id="ARBA00022801"/>
    </source>
</evidence>
<dbReference type="GO" id="GO:0009313">
    <property type="term" value="P:oligosaccharide catabolic process"/>
    <property type="evidence" value="ECO:0007669"/>
    <property type="project" value="TreeGrafter"/>
</dbReference>
<dbReference type="InterPro" id="IPR017853">
    <property type="entry name" value="GH"/>
</dbReference>
<dbReference type="GeneID" id="77221246"/>
<dbReference type="Proteomes" id="UP000238390">
    <property type="component" value="Chromosome"/>
</dbReference>
<dbReference type="InterPro" id="IPR045857">
    <property type="entry name" value="O16G_dom_2"/>
</dbReference>
<dbReference type="SUPFAM" id="SSF51445">
    <property type="entry name" value="(Trans)glycosidases"/>
    <property type="match status" value="1"/>
</dbReference>
<dbReference type="Gene3D" id="2.60.40.1180">
    <property type="entry name" value="Golgi alpha-mannosidase II"/>
    <property type="match status" value="1"/>
</dbReference>
<dbReference type="SMR" id="A0A2R3J1I5"/>
<dbReference type="Pfam" id="PF00128">
    <property type="entry name" value="Alpha-amylase"/>
    <property type="match status" value="1"/>
</dbReference>
<dbReference type="SUPFAM" id="SSF51011">
    <property type="entry name" value="Glycosyl hydrolase domain"/>
    <property type="match status" value="1"/>
</dbReference>
<dbReference type="AlphaFoldDB" id="A0A2R3J1I5"/>
<evidence type="ECO:0000313" key="4">
    <source>
        <dbReference type="EMBL" id="AVK08039.1"/>
    </source>
</evidence>
<organism evidence="4 5">
    <name type="scientific">Pseudomonas paraeruginosa</name>
    <dbReference type="NCBI Taxonomy" id="2994495"/>
    <lineage>
        <taxon>Bacteria</taxon>
        <taxon>Pseudomonadati</taxon>
        <taxon>Pseudomonadota</taxon>
        <taxon>Gammaproteobacteria</taxon>
        <taxon>Pseudomonadales</taxon>
        <taxon>Pseudomonadaceae</taxon>
        <taxon>Pseudomonas</taxon>
    </lineage>
</organism>
<dbReference type="RefSeq" id="WP_034079038.1">
    <property type="nucleotide sequence ID" value="NZ_CP020560.1"/>
</dbReference>
<dbReference type="InterPro" id="IPR006047">
    <property type="entry name" value="GH13_cat_dom"/>
</dbReference>
<keyword evidence="2" id="KW-0378">Hydrolase</keyword>
<evidence type="ECO:0000256" key="3">
    <source>
        <dbReference type="ARBA" id="ARBA00023295"/>
    </source>
</evidence>
<evidence type="ECO:0000256" key="1">
    <source>
        <dbReference type="ARBA" id="ARBA00008061"/>
    </source>
</evidence>
<dbReference type="EMBL" id="CP027169">
    <property type="protein sequence ID" value="AVK08039.1"/>
    <property type="molecule type" value="Genomic_DNA"/>
</dbReference>
<keyword evidence="3" id="KW-0326">Glycosidase</keyword>
<sequence length="515" mass="57744">MLQSFQPPWWRRAVIYQVYPRSFADSNGDGVGDLPGLIARLDHLQRLGVDALWLSPVYRSPMRDAGYDICDHCDIDPLFGSLADLDRLLAEAHARGLRVLLDFVPNHTSDQHPWFLAARRGRDDPRRDWYIWRDQPNNWRAAIDGGSSWTWDEASQQYYLHFFLAQQPDLNWRNPQVVEAMHEVLRFWLERGVDGFRIDVAHCIGKDPEFADDPRCAAGESIARINDQPYSHEVLRGLRRLVDSYPGERVLVGEVNIRSTARVAAYYGASDELHMSFNFPPLDAPWDPVTLRLCIREVETALNQAAAWPTWVLSNHDNSRHRTRYGGSLARARAAAVLLLTLRGTPFIYQGEELGLEDAPIEAAHGVDPGGRDGSRAPLPWRAAAPHGWAGEPAWLPFPPEADTLAVEVQERDPGSVLALYRRLLACRRGSPALQLGDWEELPSHPEVLAYRRRHGDDQRLVCVNFADAAHGFPLAGAWQVEVASDGVAAGQPYAGELRGGQALLLRPGERGDGR</sequence>
<dbReference type="GO" id="GO:0004556">
    <property type="term" value="F:alpha-amylase activity"/>
    <property type="evidence" value="ECO:0007669"/>
    <property type="project" value="TreeGrafter"/>
</dbReference>
<name>A0A2R3J1I5_9PSED</name>
<dbReference type="FunFam" id="3.90.400.10:FF:000002">
    <property type="entry name" value="Sucrose isomerase"/>
    <property type="match status" value="1"/>
</dbReference>
<protein>
    <submittedName>
        <fullName evidence="4">Uncharacterized protein</fullName>
    </submittedName>
</protein>